<dbReference type="InterPro" id="IPR051781">
    <property type="entry name" value="Metallo-dep_Hydrolase"/>
</dbReference>
<dbReference type="PANTHER" id="PTHR43135">
    <property type="entry name" value="ALPHA-D-RIBOSE 1-METHYLPHOSPHONATE 5-TRIPHOSPHATE DIPHOSPHATASE"/>
    <property type="match status" value="1"/>
</dbReference>
<dbReference type="PROSITE" id="PS51257">
    <property type="entry name" value="PROKAR_LIPOPROTEIN"/>
    <property type="match status" value="1"/>
</dbReference>
<dbReference type="Pfam" id="PF01979">
    <property type="entry name" value="Amidohydro_1"/>
    <property type="match status" value="1"/>
</dbReference>
<name>A0A545U7G6_9GAMM</name>
<organism evidence="2 3">
    <name type="scientific">Aliikangiella coralliicola</name>
    <dbReference type="NCBI Taxonomy" id="2592383"/>
    <lineage>
        <taxon>Bacteria</taxon>
        <taxon>Pseudomonadati</taxon>
        <taxon>Pseudomonadota</taxon>
        <taxon>Gammaproteobacteria</taxon>
        <taxon>Oceanospirillales</taxon>
        <taxon>Pleioneaceae</taxon>
        <taxon>Aliikangiella</taxon>
    </lineage>
</organism>
<keyword evidence="3" id="KW-1185">Reference proteome</keyword>
<dbReference type="InterPro" id="IPR006680">
    <property type="entry name" value="Amidohydro-rel"/>
</dbReference>
<dbReference type="EMBL" id="VIKS01000012">
    <property type="protein sequence ID" value="TQV85404.1"/>
    <property type="molecule type" value="Genomic_DNA"/>
</dbReference>
<dbReference type="InterPro" id="IPR032466">
    <property type="entry name" value="Metal_Hydrolase"/>
</dbReference>
<evidence type="ECO:0000313" key="2">
    <source>
        <dbReference type="EMBL" id="TQV85404.1"/>
    </source>
</evidence>
<dbReference type="PANTHER" id="PTHR43135:SF3">
    <property type="entry name" value="ALPHA-D-RIBOSE 1-METHYLPHOSPHONATE 5-TRIPHOSPHATE DIPHOSPHATASE"/>
    <property type="match status" value="1"/>
</dbReference>
<dbReference type="OrthoDB" id="9031471at2"/>
<evidence type="ECO:0000259" key="1">
    <source>
        <dbReference type="Pfam" id="PF01979"/>
    </source>
</evidence>
<dbReference type="Proteomes" id="UP000315439">
    <property type="component" value="Unassembled WGS sequence"/>
</dbReference>
<accession>A0A545U7G6</accession>
<dbReference type="SUPFAM" id="SSF51556">
    <property type="entry name" value="Metallo-dependent hydrolases"/>
    <property type="match status" value="1"/>
</dbReference>
<sequence length="495" mass="55382">MVNFFRFIVLSIFGGAVLSSCHSDNPDPIINEPLPVETFQAGKAPPEYPASVVFDNVNVITMTTEEDDVVRNNQRVIVENSEIIEIGPQDSIAIPTEALVIDAQGGYLLPGFIDSHVHFEHDGNLEEVALLFTEPAQMSLYLQQGITTTRSYSGTPRNIDWRDKVSSGDWLGTRIISSGPMLNNPLLFEELGIDIEELSDDFLENVSVAVPSDPDAAVQEVNRQVQLGYDYLKIYAGVEEAIYMAAVGEAKSNDWFIAGHIPEVELETVLRNHDEIAHITELVERFEDQDMSWEVYQQWLVDMMVSEQVSVVFNWSTDEVVMALSEGVDVFQNDSYRFIPEPILEQWRTQIGEESSLTELEHERSLALAKSLIDAGVIVLAGSDTSDPGSIPEFIHRELELLVEAGVTPYQALLTTTRFAAEMIEKITGEDTSFGEIRVGHKADLVLLSNNPLTDISNTRERLGVMVNGHWFTQEDLDEMAKEFQKMPVVPLKFQ</sequence>
<dbReference type="InterPro" id="IPR011059">
    <property type="entry name" value="Metal-dep_hydrolase_composite"/>
</dbReference>
<feature type="domain" description="Amidohydrolase-related" evidence="1">
    <location>
        <begin position="107"/>
        <end position="471"/>
    </location>
</feature>
<proteinExistence type="predicted"/>
<dbReference type="SUPFAM" id="SSF51338">
    <property type="entry name" value="Composite domain of metallo-dependent hydrolases"/>
    <property type="match status" value="1"/>
</dbReference>
<evidence type="ECO:0000313" key="3">
    <source>
        <dbReference type="Proteomes" id="UP000315439"/>
    </source>
</evidence>
<comment type="caution">
    <text evidence="2">The sequence shown here is derived from an EMBL/GenBank/DDBJ whole genome shotgun (WGS) entry which is preliminary data.</text>
</comment>
<dbReference type="AlphaFoldDB" id="A0A545U7G6"/>
<dbReference type="Gene3D" id="2.30.40.10">
    <property type="entry name" value="Urease, subunit C, domain 1"/>
    <property type="match status" value="2"/>
</dbReference>
<dbReference type="RefSeq" id="WP_142933081.1">
    <property type="nucleotide sequence ID" value="NZ_ML660168.1"/>
</dbReference>
<keyword evidence="2" id="KW-0378">Hydrolase</keyword>
<reference evidence="2 3" key="1">
    <citation type="submission" date="2019-07" db="EMBL/GenBank/DDBJ databases">
        <title>Draft genome for Aliikangiella sp. M105.</title>
        <authorList>
            <person name="Wang G."/>
        </authorList>
    </citation>
    <scope>NUCLEOTIDE SEQUENCE [LARGE SCALE GENOMIC DNA]</scope>
    <source>
        <strain evidence="2 3">M105</strain>
    </source>
</reference>
<dbReference type="Gene3D" id="3.20.20.140">
    <property type="entry name" value="Metal-dependent hydrolases"/>
    <property type="match status" value="2"/>
</dbReference>
<protein>
    <submittedName>
        <fullName evidence="2">Amidohydrolase family protein</fullName>
    </submittedName>
</protein>
<dbReference type="GO" id="GO:0016810">
    <property type="term" value="F:hydrolase activity, acting on carbon-nitrogen (but not peptide) bonds"/>
    <property type="evidence" value="ECO:0007669"/>
    <property type="project" value="InterPro"/>
</dbReference>
<gene>
    <name evidence="2" type="ORF">FLL46_19760</name>
</gene>